<reference evidence="2" key="1">
    <citation type="submission" date="2016-05" db="EMBL/GenBank/DDBJ databases">
        <title>Paenibacillus oryzae. sp. nov., isolated from the rice root.</title>
        <authorList>
            <person name="Zhang J."/>
            <person name="Zhang X."/>
        </authorList>
    </citation>
    <scope>NUCLEOTIDE SEQUENCE [LARGE SCALE GENOMIC DNA]</scope>
    <source>
        <strain evidence="2">KCTC13222</strain>
    </source>
</reference>
<dbReference type="Proteomes" id="UP000093309">
    <property type="component" value="Unassembled WGS sequence"/>
</dbReference>
<evidence type="ECO:0000313" key="2">
    <source>
        <dbReference type="Proteomes" id="UP000093309"/>
    </source>
</evidence>
<dbReference type="GO" id="GO:0005975">
    <property type="term" value="P:carbohydrate metabolic process"/>
    <property type="evidence" value="ECO:0007669"/>
    <property type="project" value="InterPro"/>
</dbReference>
<dbReference type="AlphaFoldDB" id="A0A1C1A4N9"/>
<dbReference type="EMBL" id="LYPC01000014">
    <property type="protein sequence ID" value="OCT15508.1"/>
    <property type="molecule type" value="Genomic_DNA"/>
</dbReference>
<keyword evidence="2" id="KW-1185">Reference proteome</keyword>
<dbReference type="SUPFAM" id="SSF48208">
    <property type="entry name" value="Six-hairpin glycosidases"/>
    <property type="match status" value="1"/>
</dbReference>
<dbReference type="RefSeq" id="WP_065852418.1">
    <property type="nucleotide sequence ID" value="NZ_LYPC01000014.1"/>
</dbReference>
<protein>
    <recommendedName>
        <fullName evidence="3">Glycosyl-hydrolase family 116 catalytic region domain-containing protein</fullName>
    </recommendedName>
</protein>
<gene>
    <name evidence="1" type="ORF">A8709_15650</name>
</gene>
<name>A0A1C1A4N9_9BACL</name>
<evidence type="ECO:0008006" key="3">
    <source>
        <dbReference type="Google" id="ProtNLM"/>
    </source>
</evidence>
<dbReference type="Gene3D" id="1.50.10.10">
    <property type="match status" value="1"/>
</dbReference>
<sequence length="649" mass="72245">MPTSKINEPNSEKKLRWKIGNEAGIVWDIQRDDLAHQDHVEMSGKEISLIVTYGIDSQGGIILKRKVVWPGLRTIPNDTHASLMEEFGQELLPRMSVSGQVIHEKVFKISFDGMLRISSVSDQGIMIERTIFPSRDNPYALERIQVENMTDAAMEIEMEQIAIQQYRRGTKGVYIVEAGHDAPSSVMLQAGESITYMCWMCASTLQAPKVSVDLVSEERMRRQFLRELGSSLRLESPEPHLDRMFDLAKIRAAESIFRTKGGLMHSPGGGSYYVAVWTNDQAEYAGPFFPFLGDHDAMAASMNAYRLYMPFMGPDFRAIPSSIIAEGVDIWEGAGDRGDAAMYAYGAARFALASGSLSIAEELWPAIEWCLAFCRKKLTSSGVIASDSDELENRFPSGDANLFTSSLAYGALISSAQLARELAKPTIASGLEEEAGRLRQAIEAHFGATVEGYETYRYYEGNDILRSWICVPLTMNILDRKDQTISALLSSRLWVNGGLVTQAGETTYWDRSTLYALRGILYAGETEQGITRLLEYSRNRLLGEHVPYAVEAFPEGNQRHLSAESALYARVIIEGLFGIVPTGLNSFTCCPRLPDDWETMSLRAIRAFGSCFDLIVSRCSDGINVECVTPDQKISVDWDQQSPLTIHIM</sequence>
<dbReference type="InterPro" id="IPR012341">
    <property type="entry name" value="6hp_glycosidase-like_sf"/>
</dbReference>
<organism evidence="1 2">
    <name type="scientific">Paenibacillus pectinilyticus</name>
    <dbReference type="NCBI Taxonomy" id="512399"/>
    <lineage>
        <taxon>Bacteria</taxon>
        <taxon>Bacillati</taxon>
        <taxon>Bacillota</taxon>
        <taxon>Bacilli</taxon>
        <taxon>Bacillales</taxon>
        <taxon>Paenibacillaceae</taxon>
        <taxon>Paenibacillus</taxon>
    </lineage>
</organism>
<proteinExistence type="predicted"/>
<dbReference type="InterPro" id="IPR008928">
    <property type="entry name" value="6-hairpin_glycosidase_sf"/>
</dbReference>
<comment type="caution">
    <text evidence="1">The sequence shown here is derived from an EMBL/GenBank/DDBJ whole genome shotgun (WGS) entry which is preliminary data.</text>
</comment>
<evidence type="ECO:0000313" key="1">
    <source>
        <dbReference type="EMBL" id="OCT15508.1"/>
    </source>
</evidence>
<accession>A0A1C1A4N9</accession>
<dbReference type="OrthoDB" id="2490189at2"/>
<dbReference type="STRING" id="512399.A8709_15650"/>